<evidence type="ECO:0000313" key="3">
    <source>
        <dbReference type="EMBL" id="CAL4210191.1"/>
    </source>
</evidence>
<dbReference type="AlphaFoldDB" id="A0AAV2SJZ3"/>
<gene>
    <name evidence="3" type="ORF">MNOR_LOCUS38282</name>
</gene>
<dbReference type="Proteomes" id="UP001497623">
    <property type="component" value="Unassembled WGS sequence"/>
</dbReference>
<keyword evidence="4" id="KW-1185">Reference proteome</keyword>
<organism evidence="3 4">
    <name type="scientific">Meganyctiphanes norvegica</name>
    <name type="common">Northern krill</name>
    <name type="synonym">Thysanopoda norvegica</name>
    <dbReference type="NCBI Taxonomy" id="48144"/>
    <lineage>
        <taxon>Eukaryota</taxon>
        <taxon>Metazoa</taxon>
        <taxon>Ecdysozoa</taxon>
        <taxon>Arthropoda</taxon>
        <taxon>Crustacea</taxon>
        <taxon>Multicrustacea</taxon>
        <taxon>Malacostraca</taxon>
        <taxon>Eumalacostraca</taxon>
        <taxon>Eucarida</taxon>
        <taxon>Euphausiacea</taxon>
        <taxon>Euphausiidae</taxon>
        <taxon>Meganyctiphanes</taxon>
    </lineage>
</organism>
<feature type="non-terminal residue" evidence="3">
    <location>
        <position position="292"/>
    </location>
</feature>
<feature type="region of interest" description="Disordered" evidence="2">
    <location>
        <begin position="114"/>
        <end position="185"/>
    </location>
</feature>
<reference evidence="3 4" key="1">
    <citation type="submission" date="2024-05" db="EMBL/GenBank/DDBJ databases">
        <authorList>
            <person name="Wallberg A."/>
        </authorList>
    </citation>
    <scope>NUCLEOTIDE SEQUENCE [LARGE SCALE GENOMIC DNA]</scope>
</reference>
<feature type="non-terminal residue" evidence="3">
    <location>
        <position position="1"/>
    </location>
</feature>
<dbReference type="EMBL" id="CAXKWB010085348">
    <property type="protein sequence ID" value="CAL4210191.1"/>
    <property type="molecule type" value="Genomic_DNA"/>
</dbReference>
<evidence type="ECO:0008006" key="5">
    <source>
        <dbReference type="Google" id="ProtNLM"/>
    </source>
</evidence>
<proteinExistence type="predicted"/>
<evidence type="ECO:0000313" key="4">
    <source>
        <dbReference type="Proteomes" id="UP001497623"/>
    </source>
</evidence>
<protein>
    <recommendedName>
        <fullName evidence="5">CCHC-type domain-containing protein</fullName>
    </recommendedName>
</protein>
<evidence type="ECO:0000256" key="1">
    <source>
        <dbReference type="SAM" id="Coils"/>
    </source>
</evidence>
<name>A0AAV2SJZ3_MEGNR</name>
<comment type="caution">
    <text evidence="3">The sequence shown here is derived from an EMBL/GenBank/DDBJ whole genome shotgun (WGS) entry which is preliminary data.</text>
</comment>
<evidence type="ECO:0000256" key="2">
    <source>
        <dbReference type="SAM" id="MobiDB-lite"/>
    </source>
</evidence>
<sequence length="292" mass="31879">THLYHGDEHLLVHPYYPRLIICARCSKSGHVYKYCTSAPRCGRCGNNHEKNQCRIPANDQTRRKCPNCQEQHTAAYGGCQYIKIEKQILREHAEHKTPKSDIRKILWADVAANRTSNGGPQTATVGLAANRSNNGAPQTSAEGQQQTIARQTSQPTGNIEPTPSTSWGQGQRTTQSVTAQAQSPPLTSIIVEPSTENSAPALINSLANMLQKLLLELKTVLNQLQQVKGTKIDVRRTQQVISETIENTLPTLTGNQSPQTPSTSQQDEMVTVINVIEAPIGPVSATFSTANP</sequence>
<accession>A0AAV2SJZ3</accession>
<keyword evidence="1" id="KW-0175">Coiled coil</keyword>
<feature type="coiled-coil region" evidence="1">
    <location>
        <begin position="203"/>
        <end position="230"/>
    </location>
</feature>